<dbReference type="RefSeq" id="WP_078925417.1">
    <property type="nucleotide sequence ID" value="NZ_FUXB01000004.1"/>
</dbReference>
<keyword evidence="8" id="KW-0812">Transmembrane</keyword>
<evidence type="ECO:0000256" key="6">
    <source>
        <dbReference type="ARBA" id="ARBA00025643"/>
    </source>
</evidence>
<keyword evidence="5 7" id="KW-0574">Periplasm</keyword>
<protein>
    <recommendedName>
        <fullName evidence="3 7">Flagella basal body P-ring formation protein FlgA</fullName>
    </recommendedName>
</protein>
<dbReference type="InterPro" id="IPR041231">
    <property type="entry name" value="FlgA_N"/>
</dbReference>
<keyword evidence="7" id="KW-1005">Bacterial flagellum biogenesis</keyword>
<evidence type="ECO:0000256" key="1">
    <source>
        <dbReference type="ARBA" id="ARBA00004418"/>
    </source>
</evidence>
<keyword evidence="11" id="KW-1185">Reference proteome</keyword>
<dbReference type="Gene3D" id="3.90.1210.10">
    <property type="entry name" value="Antifreeze-like/N-acetylneuraminic acid synthase C-terminal domain"/>
    <property type="match status" value="1"/>
</dbReference>
<evidence type="ECO:0000256" key="5">
    <source>
        <dbReference type="ARBA" id="ARBA00022764"/>
    </source>
</evidence>
<dbReference type="EMBL" id="FUXB01000004">
    <property type="protein sequence ID" value="SJZ67837.1"/>
    <property type="molecule type" value="Genomic_DNA"/>
</dbReference>
<name>A0A1T4MLW4_VIBCI</name>
<dbReference type="PANTHER" id="PTHR36307:SF1">
    <property type="entry name" value="FLAGELLA BASAL BODY P-RING FORMATION PROTEIN FLGA"/>
    <property type="match status" value="1"/>
</dbReference>
<gene>
    <name evidence="10" type="ORF">SAMN02745782_01048</name>
</gene>
<evidence type="ECO:0000256" key="7">
    <source>
        <dbReference type="RuleBase" id="RU362063"/>
    </source>
</evidence>
<evidence type="ECO:0000256" key="4">
    <source>
        <dbReference type="ARBA" id="ARBA00022729"/>
    </source>
</evidence>
<dbReference type="InterPro" id="IPR039246">
    <property type="entry name" value="Flagellar_FlgA"/>
</dbReference>
<dbReference type="Proteomes" id="UP000190834">
    <property type="component" value="Unassembled WGS sequence"/>
</dbReference>
<dbReference type="Pfam" id="PF17656">
    <property type="entry name" value="ChapFlgA_N"/>
    <property type="match status" value="1"/>
</dbReference>
<sequence length="247" mass="27416">MFSKTRLYLYITVKCRAFYHFFYNSIGFLLFFFSLSTFSATLEQIEQIQQAAQNHVINTVDKPPGGELVVNAANIDERIFATDCPEELYTSSSSYNGSASNITVLVECPADGWRVYVPVRLTITVPMVTTANALSRGQIITEHDVTISMVDLLRFRRQGFSSQDMVIGAKTKKNLQLGDVINHNDICVVCRNESVLIRAGSNGMNITTKGTALSDGNLGEQIKVKNERSNRIIDAQVIGMGEVAVRF</sequence>
<feature type="domain" description="SAF" evidence="9">
    <location>
        <begin position="125"/>
        <end position="187"/>
    </location>
</feature>
<dbReference type="InterPro" id="IPR017585">
    <property type="entry name" value="SAF_FlgA"/>
</dbReference>
<dbReference type="Gene3D" id="2.30.30.760">
    <property type="match status" value="1"/>
</dbReference>
<comment type="subcellular location">
    <subcellularLocation>
        <location evidence="1 7">Periplasm</location>
    </subcellularLocation>
</comment>
<keyword evidence="10" id="KW-0966">Cell projection</keyword>
<reference evidence="11" key="1">
    <citation type="submission" date="2017-02" db="EMBL/GenBank/DDBJ databases">
        <authorList>
            <person name="Varghese N."/>
            <person name="Submissions S."/>
        </authorList>
    </citation>
    <scope>NUCLEOTIDE SEQUENCE [LARGE SCALE GENOMIC DNA]</scope>
    <source>
        <strain evidence="11">DSM 19608</strain>
    </source>
</reference>
<dbReference type="STRING" id="1123491.SAMN02745782_01048"/>
<proteinExistence type="inferred from homology"/>
<dbReference type="OrthoDB" id="5729023at2"/>
<dbReference type="SMART" id="SM00858">
    <property type="entry name" value="SAF"/>
    <property type="match status" value="1"/>
</dbReference>
<dbReference type="AlphaFoldDB" id="A0A1T4MLW4"/>
<evidence type="ECO:0000256" key="8">
    <source>
        <dbReference type="SAM" id="Phobius"/>
    </source>
</evidence>
<keyword evidence="4" id="KW-0732">Signal</keyword>
<dbReference type="PANTHER" id="PTHR36307">
    <property type="entry name" value="FLAGELLA BASAL BODY P-RING FORMATION PROTEIN FLGA"/>
    <property type="match status" value="1"/>
</dbReference>
<keyword evidence="10" id="KW-0969">Cilium</keyword>
<keyword evidence="8" id="KW-0472">Membrane</keyword>
<dbReference type="NCBIfam" id="TIGR03170">
    <property type="entry name" value="flgA_cterm"/>
    <property type="match status" value="1"/>
</dbReference>
<keyword evidence="8" id="KW-1133">Transmembrane helix</keyword>
<comment type="similarity">
    <text evidence="2 7">Belongs to the FlgA family.</text>
</comment>
<organism evidence="10 11">
    <name type="scientific">Vibrio cincinnatiensis DSM 19608</name>
    <dbReference type="NCBI Taxonomy" id="1123491"/>
    <lineage>
        <taxon>Bacteria</taxon>
        <taxon>Pseudomonadati</taxon>
        <taxon>Pseudomonadota</taxon>
        <taxon>Gammaproteobacteria</taxon>
        <taxon>Vibrionales</taxon>
        <taxon>Vibrionaceae</taxon>
        <taxon>Vibrio</taxon>
    </lineage>
</organism>
<dbReference type="GO" id="GO:0044780">
    <property type="term" value="P:bacterial-type flagellum assembly"/>
    <property type="evidence" value="ECO:0007669"/>
    <property type="project" value="InterPro"/>
</dbReference>
<evidence type="ECO:0000259" key="9">
    <source>
        <dbReference type="SMART" id="SM00858"/>
    </source>
</evidence>
<keyword evidence="10" id="KW-0282">Flagellum</keyword>
<accession>A0A1T4MLW4</accession>
<dbReference type="InterPro" id="IPR013974">
    <property type="entry name" value="SAF"/>
</dbReference>
<dbReference type="GeneID" id="70582985"/>
<dbReference type="CDD" id="cd11614">
    <property type="entry name" value="SAF_CpaB_FlgA_like"/>
    <property type="match status" value="1"/>
</dbReference>
<comment type="function">
    <text evidence="6 7">Involved in the assembly process of the P-ring formation. It may associate with FlgF on the rod constituting a structure essential for the P-ring assembly or may act as a modulator protein for the P-ring assembly.</text>
</comment>
<evidence type="ECO:0000313" key="10">
    <source>
        <dbReference type="EMBL" id="SJZ67837.1"/>
    </source>
</evidence>
<feature type="transmembrane region" description="Helical" evidence="8">
    <location>
        <begin position="21"/>
        <end position="42"/>
    </location>
</feature>
<evidence type="ECO:0000256" key="2">
    <source>
        <dbReference type="ARBA" id="ARBA00010474"/>
    </source>
</evidence>
<evidence type="ECO:0000313" key="11">
    <source>
        <dbReference type="Proteomes" id="UP000190834"/>
    </source>
</evidence>
<dbReference type="GO" id="GO:0042597">
    <property type="term" value="C:periplasmic space"/>
    <property type="evidence" value="ECO:0007669"/>
    <property type="project" value="UniProtKB-SubCell"/>
</dbReference>
<evidence type="ECO:0000256" key="3">
    <source>
        <dbReference type="ARBA" id="ARBA00014754"/>
    </source>
</evidence>
<dbReference type="Pfam" id="PF13144">
    <property type="entry name" value="ChapFlgA"/>
    <property type="match status" value="1"/>
</dbReference>